<evidence type="ECO:0000259" key="3">
    <source>
        <dbReference type="Pfam" id="PF12849"/>
    </source>
</evidence>
<comment type="caution">
    <text evidence="4">The sequence shown here is derived from an EMBL/GenBank/DDBJ whole genome shotgun (WGS) entry which is preliminary data.</text>
</comment>
<keyword evidence="2" id="KW-1133">Transmembrane helix</keyword>
<keyword evidence="5" id="KW-1185">Reference proteome</keyword>
<sequence>MTNDTRRSIPLSHDAKQLIRGLIIGKVLTLAVVGGLWWLWLKPRFQVAQDTSSGQSATNTSTNTSSDLAISTFQTVTDVPSGSFNYGGSTAWAPIRQLVDSQIQLTRPEFQLRYVNPVNSSPGNGSGIRMLLDGKLDFAQSSRPLTAAEKDIARQRGFTLEQRQVGIDAIAVVVNPALKVPGLTVEQLQQIYLGQITNWKQVGGPDLAITAFSQHPENADALLISGKEVLEKQALGSKVQYVYSTTEALRRVNQTPGGLYYASARGVVHQCMVKPIPLGITSTQLIPPYQEPFVPSNQCPQNRNQLNTEVIKNGSYPITTRLFVIIKQNQGQEQQAGEAYARLLETYQGQRVIKQVGFVPERSEKSLASSQQK</sequence>
<dbReference type="InterPro" id="IPR024370">
    <property type="entry name" value="PBP_domain"/>
</dbReference>
<dbReference type="RefSeq" id="WP_214441686.1">
    <property type="nucleotide sequence ID" value="NZ_JAECZB010000094.1"/>
</dbReference>
<reference evidence="4 5" key="1">
    <citation type="journal article" date="2021" name="Int. J. Syst. Evol. Microbiol.">
        <title>Amazonocrinis nigriterrae gen. nov., sp. nov., Atlanticothrix silvestris gen. nov., sp. nov. and Dendronalium phyllosphericum gen. nov., sp. nov., nostocacean cyanobacteria from Brazilian environments.</title>
        <authorList>
            <person name="Alvarenga D.O."/>
            <person name="Andreote A.P.D."/>
            <person name="Branco L.H.Z."/>
            <person name="Delbaje E."/>
            <person name="Cruz R.B."/>
            <person name="Varani A.M."/>
            <person name="Fiore M.F."/>
        </authorList>
    </citation>
    <scope>NUCLEOTIDE SEQUENCE [LARGE SCALE GENOMIC DNA]</scope>
    <source>
        <strain evidence="4 5">CENA357</strain>
    </source>
</reference>
<dbReference type="SUPFAM" id="SSF53850">
    <property type="entry name" value="Periplasmic binding protein-like II"/>
    <property type="match status" value="1"/>
</dbReference>
<evidence type="ECO:0000256" key="2">
    <source>
        <dbReference type="SAM" id="Phobius"/>
    </source>
</evidence>
<dbReference type="InterPro" id="IPR050811">
    <property type="entry name" value="Phosphate_ABC_transporter"/>
</dbReference>
<gene>
    <name evidence="4" type="ORF">I8751_24630</name>
</gene>
<dbReference type="Proteomes" id="UP000599391">
    <property type="component" value="Unassembled WGS sequence"/>
</dbReference>
<accession>A0A8J7HH86</accession>
<keyword evidence="2" id="KW-0812">Transmembrane</keyword>
<feature type="domain" description="PBP" evidence="3">
    <location>
        <begin position="84"/>
        <end position="341"/>
    </location>
</feature>
<keyword evidence="2" id="KW-0472">Membrane</keyword>
<name>A0A8J7HH86_9CYAN</name>
<evidence type="ECO:0000313" key="4">
    <source>
        <dbReference type="EMBL" id="MBH8555473.1"/>
    </source>
</evidence>
<protein>
    <submittedName>
        <fullName evidence="4">Substrate-binding domain-containing protein</fullName>
    </submittedName>
</protein>
<evidence type="ECO:0000256" key="1">
    <source>
        <dbReference type="ARBA" id="ARBA00022729"/>
    </source>
</evidence>
<organism evidence="4 5">
    <name type="scientific">Atlanticothrix silvestris CENA357</name>
    <dbReference type="NCBI Taxonomy" id="1725252"/>
    <lineage>
        <taxon>Bacteria</taxon>
        <taxon>Bacillati</taxon>
        <taxon>Cyanobacteriota</taxon>
        <taxon>Cyanophyceae</taxon>
        <taxon>Nostocales</taxon>
        <taxon>Nodulariaceae</taxon>
        <taxon>Atlanticothrix</taxon>
        <taxon>Atlanticothrix silvestris</taxon>
    </lineage>
</organism>
<dbReference type="AlphaFoldDB" id="A0A8J7HH86"/>
<proteinExistence type="predicted"/>
<dbReference type="PANTHER" id="PTHR30570">
    <property type="entry name" value="PERIPLASMIC PHOSPHATE BINDING COMPONENT OF PHOSPHATE ABC TRANSPORTER"/>
    <property type="match status" value="1"/>
</dbReference>
<feature type="transmembrane region" description="Helical" evidence="2">
    <location>
        <begin position="21"/>
        <end position="40"/>
    </location>
</feature>
<dbReference type="Pfam" id="PF12849">
    <property type="entry name" value="PBP_like_2"/>
    <property type="match status" value="1"/>
</dbReference>
<dbReference type="Gene3D" id="3.40.190.10">
    <property type="entry name" value="Periplasmic binding protein-like II"/>
    <property type="match status" value="2"/>
</dbReference>
<evidence type="ECO:0000313" key="5">
    <source>
        <dbReference type="Proteomes" id="UP000599391"/>
    </source>
</evidence>
<keyword evidence="1" id="KW-0732">Signal</keyword>
<dbReference type="EMBL" id="JAECZB010000094">
    <property type="protein sequence ID" value="MBH8555473.1"/>
    <property type="molecule type" value="Genomic_DNA"/>
</dbReference>
<dbReference type="PANTHER" id="PTHR30570:SF1">
    <property type="entry name" value="PHOSPHATE-BINDING PROTEIN PSTS"/>
    <property type="match status" value="1"/>
</dbReference>